<reference evidence="2 3" key="1">
    <citation type="submission" date="2020-05" db="EMBL/GenBank/DDBJ databases">
        <title>Genomic Encyclopedia of Type Strains, Phase IV (KMG-V): Genome sequencing to study the core and pangenomes of soil and plant-associated prokaryotes.</title>
        <authorList>
            <person name="Whitman W."/>
        </authorList>
    </citation>
    <scope>NUCLEOTIDE SEQUENCE [LARGE SCALE GENOMIC DNA]</scope>
    <source>
        <strain evidence="2 3">9A</strain>
    </source>
</reference>
<feature type="domain" description="DUF4394" evidence="1">
    <location>
        <begin position="322"/>
        <end position="580"/>
    </location>
</feature>
<comment type="caution">
    <text evidence="2">The sequence shown here is derived from an EMBL/GenBank/DDBJ whole genome shotgun (WGS) entry which is preliminary data.</text>
</comment>
<evidence type="ECO:0000313" key="3">
    <source>
        <dbReference type="Proteomes" id="UP000779507"/>
    </source>
</evidence>
<name>A0ABX2FPK7_9BACT</name>
<accession>A0ABX2FPK7</accession>
<evidence type="ECO:0000259" key="1">
    <source>
        <dbReference type="Pfam" id="PF14339"/>
    </source>
</evidence>
<keyword evidence="3" id="KW-1185">Reference proteome</keyword>
<dbReference type="InterPro" id="IPR025507">
    <property type="entry name" value="DUF4394"/>
</dbReference>
<sequence>MDKIFTTPRLAAVAGLFALGTPALRAQTVYGLLSPAAVTQSLVTFSAATPGTFTATLPITGLTAGQTLVGLDTRPNTGQLFALGYNPTGTQSQLYILNPATGALTAVGAALTTLNLGPTTNRIGFDFNPTVDRIRVTGSNNTNYRVNPANGAVAATDLALNYNPGNATASPVVAPDANAGQTPVIGSVAYANSYIGATNTVLYDLDEAKSLYTTQNPPNDGTLNSRTTLPVSTATALATDLDIWFDPTARVNKAYLTIATGTTAAPTTQLYTLDFITGANATAVGNVGPVGTLVTDIAFAIDRPATLPAVTGQLAYALAGTNLITFDTSTPGFVRTSLGITGVNAAQTLVGLDVRPLNNALYALGYTTAADNTATPNSQLYTIDATTGIATAIGAAVRLELGTPNVNGFDVGFDFNPTVDRIRVVGSNRNNYRLNPNNPATGVLAFTDGPVAYATGTNTPTVGAVAYINSFMGASAASGTMLYNYDVALNLLNTQATANPPMDGQLTTVGASGITATAAAPNVDLDIYSPSAGVNTAYLVANTSTATNTVNTSLYTVNLATGAATLVGPVGFGLAARDIAVAGAAGVVTGVRERTDLATGFSAYPNPATSGTTLAFALARAGRVELSVFDALGRRVATQISAPLPTGPHTLRWETSGVRPGVYTVRLAVDGQPATTRQVVVQ</sequence>
<proteinExistence type="predicted"/>
<dbReference type="Proteomes" id="UP000779507">
    <property type="component" value="Unassembled WGS sequence"/>
</dbReference>
<dbReference type="NCBIfam" id="TIGR04183">
    <property type="entry name" value="Por_Secre_tail"/>
    <property type="match status" value="1"/>
</dbReference>
<dbReference type="InterPro" id="IPR026444">
    <property type="entry name" value="Secre_tail"/>
</dbReference>
<gene>
    <name evidence="2" type="ORF">HNP98_001934</name>
</gene>
<dbReference type="Pfam" id="PF14339">
    <property type="entry name" value="DUF4394"/>
    <property type="match status" value="2"/>
</dbReference>
<feature type="domain" description="DUF4394" evidence="1">
    <location>
        <begin position="42"/>
        <end position="298"/>
    </location>
</feature>
<protein>
    <recommendedName>
        <fullName evidence="1">DUF4394 domain-containing protein</fullName>
    </recommendedName>
</protein>
<dbReference type="RefSeq" id="WP_380266724.1">
    <property type="nucleotide sequence ID" value="NZ_JBHTOE010000007.1"/>
</dbReference>
<dbReference type="EMBL" id="JABSNP010000007">
    <property type="protein sequence ID" value="NRT19111.1"/>
    <property type="molecule type" value="Genomic_DNA"/>
</dbReference>
<organism evidence="2 3">
    <name type="scientific">Hymenobacter caeli</name>
    <dbReference type="NCBI Taxonomy" id="2735894"/>
    <lineage>
        <taxon>Bacteria</taxon>
        <taxon>Pseudomonadati</taxon>
        <taxon>Bacteroidota</taxon>
        <taxon>Cytophagia</taxon>
        <taxon>Cytophagales</taxon>
        <taxon>Hymenobacteraceae</taxon>
        <taxon>Hymenobacter</taxon>
    </lineage>
</organism>
<evidence type="ECO:0000313" key="2">
    <source>
        <dbReference type="EMBL" id="NRT19111.1"/>
    </source>
</evidence>